<comment type="caution">
    <text evidence="6">Lacks conserved residue(s) required for the propagation of feature annotation.</text>
</comment>
<feature type="binding site" evidence="6">
    <location>
        <position position="285"/>
    </location>
    <ligand>
        <name>FAD</name>
        <dbReference type="ChEBI" id="CHEBI:57692"/>
    </ligand>
</feature>
<dbReference type="SUPFAM" id="SSF51905">
    <property type="entry name" value="FAD/NAD(P)-binding domain"/>
    <property type="match status" value="1"/>
</dbReference>
<dbReference type="InterPro" id="IPR023753">
    <property type="entry name" value="FAD/NAD-binding_dom"/>
</dbReference>
<feature type="binding site" evidence="6">
    <location>
        <position position="89"/>
    </location>
    <ligand>
        <name>FAD</name>
        <dbReference type="ChEBI" id="CHEBI:57692"/>
    </ligand>
</feature>
<keyword evidence="3 6" id="KW-0274">FAD</keyword>
<name>A0A285PB05_9BACI</name>
<evidence type="ECO:0000256" key="7">
    <source>
        <dbReference type="SAM" id="Phobius"/>
    </source>
</evidence>
<dbReference type="PRINTS" id="PR00368">
    <property type="entry name" value="FADPNR"/>
</dbReference>
<evidence type="ECO:0000256" key="1">
    <source>
        <dbReference type="ARBA" id="ARBA00011738"/>
    </source>
</evidence>
<comment type="cofactor">
    <cofactor evidence="6">
        <name>FAD</name>
        <dbReference type="ChEBI" id="CHEBI:57692"/>
    </cofactor>
    <text evidence="6">Binds 1 FAD per subunit.</text>
</comment>
<evidence type="ECO:0000313" key="9">
    <source>
        <dbReference type="EMBL" id="SNZ17041.1"/>
    </source>
</evidence>
<comment type="subunit">
    <text evidence="1 6">Homodimer.</text>
</comment>
<evidence type="ECO:0000256" key="4">
    <source>
        <dbReference type="ARBA" id="ARBA00022857"/>
    </source>
</evidence>
<dbReference type="HAMAP" id="MF_01685">
    <property type="entry name" value="FENR2"/>
    <property type="match status" value="1"/>
</dbReference>
<evidence type="ECO:0000313" key="10">
    <source>
        <dbReference type="Proteomes" id="UP000219356"/>
    </source>
</evidence>
<dbReference type="Pfam" id="PF07992">
    <property type="entry name" value="Pyr_redox_2"/>
    <property type="match status" value="1"/>
</dbReference>
<keyword evidence="7" id="KW-0812">Transmembrane</keyword>
<dbReference type="Proteomes" id="UP000219356">
    <property type="component" value="Unassembled WGS sequence"/>
</dbReference>
<dbReference type="RefSeq" id="WP_097043308.1">
    <property type="nucleotide sequence ID" value="NZ_OBEK01000005.1"/>
</dbReference>
<keyword evidence="5 6" id="KW-0560">Oxidoreductase</keyword>
<dbReference type="InterPro" id="IPR050097">
    <property type="entry name" value="Ferredoxin-NADP_redctase_2"/>
</dbReference>
<feature type="binding site" evidence="6">
    <location>
        <position position="36"/>
    </location>
    <ligand>
        <name>FAD</name>
        <dbReference type="ChEBI" id="CHEBI:57692"/>
    </ligand>
</feature>
<dbReference type="Gene3D" id="3.50.50.60">
    <property type="entry name" value="FAD/NAD(P)-binding domain"/>
    <property type="match status" value="2"/>
</dbReference>
<dbReference type="PANTHER" id="PTHR48105">
    <property type="entry name" value="THIOREDOXIN REDUCTASE 1-RELATED-RELATED"/>
    <property type="match status" value="1"/>
</dbReference>
<keyword evidence="7" id="KW-0472">Membrane</keyword>
<dbReference type="GO" id="GO:0004324">
    <property type="term" value="F:ferredoxin-NADP+ reductase activity"/>
    <property type="evidence" value="ECO:0007669"/>
    <property type="project" value="UniProtKB-UniRule"/>
</dbReference>
<dbReference type="PRINTS" id="PR00469">
    <property type="entry name" value="PNDRDTASEII"/>
</dbReference>
<keyword evidence="4 6" id="KW-0521">NADP</keyword>
<dbReference type="OrthoDB" id="2960536at2"/>
<comment type="catalytic activity">
    <reaction evidence="6">
        <text>2 reduced [2Fe-2S]-[ferredoxin] + NADP(+) + H(+) = 2 oxidized [2Fe-2S]-[ferredoxin] + NADPH</text>
        <dbReference type="Rhea" id="RHEA:20125"/>
        <dbReference type="Rhea" id="RHEA-COMP:10000"/>
        <dbReference type="Rhea" id="RHEA-COMP:10001"/>
        <dbReference type="ChEBI" id="CHEBI:15378"/>
        <dbReference type="ChEBI" id="CHEBI:33737"/>
        <dbReference type="ChEBI" id="CHEBI:33738"/>
        <dbReference type="ChEBI" id="CHEBI:57783"/>
        <dbReference type="ChEBI" id="CHEBI:58349"/>
        <dbReference type="EC" id="1.18.1.2"/>
    </reaction>
</comment>
<dbReference type="EMBL" id="OBEK01000005">
    <property type="protein sequence ID" value="SNZ17041.1"/>
    <property type="molecule type" value="Genomic_DNA"/>
</dbReference>
<dbReference type="AlphaFoldDB" id="A0A285PB05"/>
<organism evidence="9 10">
    <name type="scientific">Terribacillus aidingensis</name>
    <dbReference type="NCBI Taxonomy" id="586416"/>
    <lineage>
        <taxon>Bacteria</taxon>
        <taxon>Bacillati</taxon>
        <taxon>Bacillota</taxon>
        <taxon>Bacilli</taxon>
        <taxon>Bacillales</taxon>
        <taxon>Bacillaceae</taxon>
        <taxon>Terribacillus</taxon>
    </lineage>
</organism>
<dbReference type="GO" id="GO:0050660">
    <property type="term" value="F:flavin adenine dinucleotide binding"/>
    <property type="evidence" value="ECO:0007669"/>
    <property type="project" value="UniProtKB-UniRule"/>
</dbReference>
<keyword evidence="10" id="KW-1185">Reference proteome</keyword>
<evidence type="ECO:0000256" key="3">
    <source>
        <dbReference type="ARBA" id="ARBA00022827"/>
    </source>
</evidence>
<evidence type="ECO:0000259" key="8">
    <source>
        <dbReference type="Pfam" id="PF07992"/>
    </source>
</evidence>
<evidence type="ECO:0000256" key="6">
    <source>
        <dbReference type="HAMAP-Rule" id="MF_01685"/>
    </source>
</evidence>
<accession>A0A285PB05</accession>
<feature type="binding site" evidence="6">
    <location>
        <position position="44"/>
    </location>
    <ligand>
        <name>FAD</name>
        <dbReference type="ChEBI" id="CHEBI:57692"/>
    </ligand>
</feature>
<comment type="similarity">
    <text evidence="6">Belongs to the ferredoxin--NADP reductase type 2 family.</text>
</comment>
<keyword evidence="7" id="KW-1133">Transmembrane helix</keyword>
<dbReference type="InterPro" id="IPR036188">
    <property type="entry name" value="FAD/NAD-bd_sf"/>
</dbReference>
<protein>
    <recommendedName>
        <fullName evidence="6">Ferredoxin--NADP reductase</fullName>
        <shortName evidence="6">FNR</shortName>
        <shortName evidence="6">Fd-NADP(+) reductase</shortName>
        <ecNumber evidence="6">1.18.1.2</ecNumber>
    </recommendedName>
</protein>
<sequence>MRNDFIYDVIIVGGGTTGLYASFYTRLRKMTTLLIEATAGFGGKVAQFYPEKHIYDVGAYPAATGEKMVAQLLEQSRKAEPETITGEFVEHVRKRSDGIFELVTTQGALYMTRTVILTCGMGTYQMKPLPLEEASLYEEKNLHYYLKSPENFLNQCVVVYAANRTGIDWAMALEKTAKEVTLLNHRDYFLYTPPQVIEALAETSIKVKYNHKVTKLLGNNQGLHTLLVEKDGMETMLETDALLYYENVNLTQTPFANWGIETDKHKVIVDYEMATNIPGIYAAGDAVHYPKKNMLIATGFAETITAVNSAKLYLDPSASAQVYSTIEYQKNRGG</sequence>
<dbReference type="InterPro" id="IPR022890">
    <property type="entry name" value="Fd--NADP_Rdtase_type_2"/>
</dbReference>
<feature type="binding site" evidence="6">
    <location>
        <position position="17"/>
    </location>
    <ligand>
        <name>FAD</name>
        <dbReference type="ChEBI" id="CHEBI:57692"/>
    </ligand>
</feature>
<feature type="transmembrane region" description="Helical" evidence="7">
    <location>
        <begin position="6"/>
        <end position="24"/>
    </location>
</feature>
<feature type="domain" description="FAD/NAD(P)-binding" evidence="8">
    <location>
        <begin position="7"/>
        <end position="297"/>
    </location>
</feature>
<dbReference type="EC" id="1.18.1.2" evidence="6"/>
<dbReference type="STRING" id="586416.GZ22_01165"/>
<evidence type="ECO:0000256" key="5">
    <source>
        <dbReference type="ARBA" id="ARBA00023002"/>
    </source>
</evidence>
<reference evidence="10" key="1">
    <citation type="submission" date="2017-09" db="EMBL/GenBank/DDBJ databases">
        <authorList>
            <person name="Varghese N."/>
            <person name="Submissions S."/>
        </authorList>
    </citation>
    <scope>NUCLEOTIDE SEQUENCE [LARGE SCALE GENOMIC DNA]</scope>
    <source>
        <strain evidence="10">CGMCC 1.8913</strain>
    </source>
</reference>
<proteinExistence type="inferred from homology"/>
<keyword evidence="2 6" id="KW-0285">Flavoprotein</keyword>
<gene>
    <name evidence="9" type="ORF">SAMN05421503_3109</name>
</gene>
<dbReference type="GO" id="GO:0050661">
    <property type="term" value="F:NADP binding"/>
    <property type="evidence" value="ECO:0007669"/>
    <property type="project" value="UniProtKB-UniRule"/>
</dbReference>
<evidence type="ECO:0000256" key="2">
    <source>
        <dbReference type="ARBA" id="ARBA00022630"/>
    </source>
</evidence>
<feature type="binding site" evidence="6">
    <location>
        <position position="49"/>
    </location>
    <ligand>
        <name>FAD</name>
        <dbReference type="ChEBI" id="CHEBI:57692"/>
    </ligand>
</feature>